<evidence type="ECO:0000313" key="3">
    <source>
        <dbReference type="Proteomes" id="UP001174208"/>
    </source>
</evidence>
<dbReference type="InterPro" id="IPR045598">
    <property type="entry name" value="DUF6457"/>
</dbReference>
<keyword evidence="3" id="KW-1185">Reference proteome</keyword>
<accession>A0ABT8K731</accession>
<proteinExistence type="predicted"/>
<name>A0ABT8K731_9MICO</name>
<dbReference type="Pfam" id="PF20058">
    <property type="entry name" value="DUF6457"/>
    <property type="match status" value="1"/>
</dbReference>
<dbReference type="RefSeq" id="WP_301212749.1">
    <property type="nucleotide sequence ID" value="NZ_JAROCF010000001.1"/>
</dbReference>
<reference evidence="2" key="1">
    <citation type="submission" date="2023-06" db="EMBL/GenBank/DDBJ databases">
        <title>MT1 and MT2 Draft Genomes of Novel Species.</title>
        <authorList>
            <person name="Venkateswaran K."/>
        </authorList>
    </citation>
    <scope>NUCLEOTIDE SEQUENCE</scope>
    <source>
        <strain evidence="2">F6_8S_P_1B</strain>
    </source>
</reference>
<dbReference type="EMBL" id="JAROCF010000001">
    <property type="protein sequence ID" value="MDN4613265.1"/>
    <property type="molecule type" value="Genomic_DNA"/>
</dbReference>
<gene>
    <name evidence="2" type="ORF">P5G50_02265</name>
</gene>
<evidence type="ECO:0000259" key="1">
    <source>
        <dbReference type="Pfam" id="PF20058"/>
    </source>
</evidence>
<dbReference type="Proteomes" id="UP001174208">
    <property type="component" value="Unassembled WGS sequence"/>
</dbReference>
<organism evidence="2 3">
    <name type="scientific">Leifsonia williamsii</name>
    <dbReference type="NCBI Taxonomy" id="3035919"/>
    <lineage>
        <taxon>Bacteria</taxon>
        <taxon>Bacillati</taxon>
        <taxon>Actinomycetota</taxon>
        <taxon>Actinomycetes</taxon>
        <taxon>Micrococcales</taxon>
        <taxon>Microbacteriaceae</taxon>
        <taxon>Leifsonia</taxon>
    </lineage>
</organism>
<comment type="caution">
    <text evidence="2">The sequence shown here is derived from an EMBL/GenBank/DDBJ whole genome shotgun (WGS) entry which is preliminary data.</text>
</comment>
<protein>
    <submittedName>
        <fullName evidence="2">DUF6457 domain-containing protein</fullName>
    </submittedName>
</protein>
<sequence length="92" mass="9139">MEPSELDDWAATASRTVGVTIEHGDVAAILDLSRDAAHGIARPAAPLTAYLAGIAVGRGLPLAEVTAALTAAIASWTGVTDSGAAATDRGAE</sequence>
<evidence type="ECO:0000313" key="2">
    <source>
        <dbReference type="EMBL" id="MDN4613265.1"/>
    </source>
</evidence>
<feature type="domain" description="DUF6457" evidence="1">
    <location>
        <begin position="2"/>
        <end position="77"/>
    </location>
</feature>